<evidence type="ECO:0000256" key="2">
    <source>
        <dbReference type="ARBA" id="ARBA00022737"/>
    </source>
</evidence>
<organism evidence="6 7">
    <name type="scientific">Caenorhabditis tropicalis</name>
    <dbReference type="NCBI Taxonomy" id="1561998"/>
    <lineage>
        <taxon>Eukaryota</taxon>
        <taxon>Metazoa</taxon>
        <taxon>Ecdysozoa</taxon>
        <taxon>Nematoda</taxon>
        <taxon>Chromadorea</taxon>
        <taxon>Rhabditida</taxon>
        <taxon>Rhabditina</taxon>
        <taxon>Rhabditomorpha</taxon>
        <taxon>Rhabditoidea</taxon>
        <taxon>Rhabditidae</taxon>
        <taxon>Peloderinae</taxon>
        <taxon>Caenorhabditis</taxon>
    </lineage>
</organism>
<name>A0A1I7TMC4_9PELO</name>
<evidence type="ECO:0000256" key="3">
    <source>
        <dbReference type="ARBA" id="ARBA00023006"/>
    </source>
</evidence>
<evidence type="ECO:0000313" key="7">
    <source>
        <dbReference type="WBParaSite" id="Csp11.Scaffold628.g7350.t1"/>
    </source>
</evidence>
<dbReference type="eggNOG" id="KOG2111">
    <property type="taxonomic scope" value="Eukaryota"/>
</dbReference>
<evidence type="ECO:0000256" key="5">
    <source>
        <dbReference type="SAM" id="MobiDB-lite"/>
    </source>
</evidence>
<dbReference type="PANTHER" id="PTHR11227">
    <property type="entry name" value="WD-REPEAT PROTEIN INTERACTING WITH PHOSPHOINOSIDES WIPI -RELATED"/>
    <property type="match status" value="1"/>
</dbReference>
<feature type="compositionally biased region" description="Polar residues" evidence="5">
    <location>
        <begin position="1"/>
        <end position="12"/>
    </location>
</feature>
<dbReference type="SMART" id="SM00320">
    <property type="entry name" value="WD40"/>
    <property type="match status" value="2"/>
</dbReference>
<dbReference type="STRING" id="1561998.A0A1I7TMC4"/>
<keyword evidence="2" id="KW-0677">Repeat</keyword>
<dbReference type="SUPFAM" id="SSF50978">
    <property type="entry name" value="WD40 repeat-like"/>
    <property type="match status" value="1"/>
</dbReference>
<dbReference type="InterPro" id="IPR001680">
    <property type="entry name" value="WD40_rpt"/>
</dbReference>
<reference evidence="7" key="1">
    <citation type="submission" date="2016-11" db="UniProtKB">
        <authorList>
            <consortium name="WormBaseParasite"/>
        </authorList>
    </citation>
    <scope>IDENTIFICATION</scope>
</reference>
<dbReference type="InterPro" id="IPR048720">
    <property type="entry name" value="PROPPIN"/>
</dbReference>
<evidence type="ECO:0000256" key="1">
    <source>
        <dbReference type="ARBA" id="ARBA00022574"/>
    </source>
</evidence>
<dbReference type="InterPro" id="IPR036322">
    <property type="entry name" value="WD40_repeat_dom_sf"/>
</dbReference>
<dbReference type="GO" id="GO:0006914">
    <property type="term" value="P:autophagy"/>
    <property type="evidence" value="ECO:0007669"/>
    <property type="project" value="UniProtKB-KW"/>
</dbReference>
<proteinExistence type="inferred from homology"/>
<protein>
    <submittedName>
        <fullName evidence="7">WD_REPEATS_REGION domain-containing protein</fullName>
    </submittedName>
</protein>
<evidence type="ECO:0000313" key="6">
    <source>
        <dbReference type="Proteomes" id="UP000095282"/>
    </source>
</evidence>
<evidence type="ECO:0000256" key="4">
    <source>
        <dbReference type="ARBA" id="ARBA00025740"/>
    </source>
</evidence>
<dbReference type="InterPro" id="IPR015943">
    <property type="entry name" value="WD40/YVTN_repeat-like_dom_sf"/>
</dbReference>
<keyword evidence="6" id="KW-1185">Reference proteome</keyword>
<keyword evidence="3" id="KW-0072">Autophagy</keyword>
<dbReference type="AlphaFoldDB" id="A0A1I7TMC4"/>
<dbReference type="GO" id="GO:0005737">
    <property type="term" value="C:cytoplasm"/>
    <property type="evidence" value="ECO:0007669"/>
    <property type="project" value="UniProtKB-ARBA"/>
</dbReference>
<sequence>MADSIFSKSTESIIDHDEGKKEHTEPPMSTIHHAAVALEHTGFSIGDQNGIKLFQLFPLNYRMYKNYVPKVGSVRIVKHMGLSNRLVYVSAPDGKFPQNTAIVFDIEGNKDWREVTTPSRYGAITNVHVSQNRLVVFTGTRMFVFKFPDNIEQIRAEDIGPNPNGISAMSYDPTTTSCYIAYPGFKTGSVQIMNLNTLTARESKSPVVIEAHLTEITQIALNCQGTLIATGSTKGTVVRVFDARTKGLLYELRRGTVPAHLQCLAFSPCSCYLAVASDKGTLHLFGIRDAEPQKKMNVLERNRGSSSILKIQLDRKVLALGFSKPTETPKSFMGLVAICSDASYWRYHFTKDSNGKYMHLPPVYEKLIDFAEEASFFRVNVE</sequence>
<keyword evidence="1" id="KW-0853">WD repeat</keyword>
<accession>A0A1I7TMC4</accession>
<feature type="compositionally biased region" description="Basic and acidic residues" evidence="5">
    <location>
        <begin position="13"/>
        <end position="25"/>
    </location>
</feature>
<dbReference type="Pfam" id="PF21032">
    <property type="entry name" value="PROPPIN"/>
    <property type="match status" value="1"/>
</dbReference>
<dbReference type="Proteomes" id="UP000095282">
    <property type="component" value="Unplaced"/>
</dbReference>
<dbReference type="WBParaSite" id="Csp11.Scaffold628.g7350.t1">
    <property type="protein sequence ID" value="Csp11.Scaffold628.g7350.t1"/>
    <property type="gene ID" value="Csp11.Scaffold628.g7350"/>
</dbReference>
<feature type="region of interest" description="Disordered" evidence="5">
    <location>
        <begin position="1"/>
        <end position="26"/>
    </location>
</feature>
<dbReference type="Gene3D" id="2.130.10.10">
    <property type="entry name" value="YVTN repeat-like/Quinoprotein amine dehydrogenase"/>
    <property type="match status" value="1"/>
</dbReference>
<comment type="similarity">
    <text evidence="4">Belongs to the WD repeat PROPPIN family.</text>
</comment>